<evidence type="ECO:0000256" key="4">
    <source>
        <dbReference type="ARBA" id="ARBA00023136"/>
    </source>
</evidence>
<comment type="subcellular location">
    <subcellularLocation>
        <location evidence="1">Membrane</location>
        <topology evidence="1">Multi-pass membrane protein</topology>
    </subcellularLocation>
</comment>
<feature type="transmembrane region" description="Helical" evidence="5">
    <location>
        <begin position="276"/>
        <end position="309"/>
    </location>
</feature>
<gene>
    <name evidence="7" type="ORF">NP493_454g01013</name>
</gene>
<reference evidence="7" key="1">
    <citation type="journal article" date="2023" name="Mol. Biol. Evol.">
        <title>Third-Generation Sequencing Reveals the Adaptive Role of the Epigenome in Three Deep-Sea Polychaetes.</title>
        <authorList>
            <person name="Perez M."/>
            <person name="Aroh O."/>
            <person name="Sun Y."/>
            <person name="Lan Y."/>
            <person name="Juniper S.K."/>
            <person name="Young C.R."/>
            <person name="Angers B."/>
            <person name="Qian P.Y."/>
        </authorList>
    </citation>
    <scope>NUCLEOTIDE SEQUENCE</scope>
    <source>
        <strain evidence="7">R07B-5</strain>
    </source>
</reference>
<keyword evidence="3 5" id="KW-1133">Transmembrane helix</keyword>
<dbReference type="GO" id="GO:0016020">
    <property type="term" value="C:membrane"/>
    <property type="evidence" value="ECO:0007669"/>
    <property type="project" value="UniProtKB-SubCell"/>
</dbReference>
<evidence type="ECO:0000313" key="7">
    <source>
        <dbReference type="EMBL" id="KAK2180166.1"/>
    </source>
</evidence>
<comment type="caution">
    <text evidence="7">The sequence shown here is derived from an EMBL/GenBank/DDBJ whole genome shotgun (WGS) entry which is preliminary data.</text>
</comment>
<feature type="transmembrane region" description="Helical" evidence="5">
    <location>
        <begin position="51"/>
        <end position="70"/>
    </location>
</feature>
<feature type="transmembrane region" description="Helical" evidence="5">
    <location>
        <begin position="90"/>
        <end position="110"/>
    </location>
</feature>
<accession>A0AAD9KZA8</accession>
<evidence type="ECO:0000256" key="2">
    <source>
        <dbReference type="ARBA" id="ARBA00022692"/>
    </source>
</evidence>
<feature type="transmembrane region" description="Helical" evidence="5">
    <location>
        <begin position="140"/>
        <end position="159"/>
    </location>
</feature>
<evidence type="ECO:0000256" key="1">
    <source>
        <dbReference type="ARBA" id="ARBA00004141"/>
    </source>
</evidence>
<feature type="transmembrane region" description="Helical" evidence="5">
    <location>
        <begin position="168"/>
        <end position="186"/>
    </location>
</feature>
<feature type="transmembrane region" description="Helical" evidence="5">
    <location>
        <begin position="235"/>
        <end position="256"/>
    </location>
</feature>
<name>A0AAD9KZA8_RIDPI</name>
<dbReference type="AlphaFoldDB" id="A0AAD9KZA8"/>
<keyword evidence="2 5" id="KW-0812">Transmembrane</keyword>
<evidence type="ECO:0000313" key="8">
    <source>
        <dbReference type="Proteomes" id="UP001209878"/>
    </source>
</evidence>
<feature type="transmembrane region" description="Helical" evidence="5">
    <location>
        <begin position="206"/>
        <end position="223"/>
    </location>
</feature>
<dbReference type="InterPro" id="IPR050186">
    <property type="entry name" value="TPT_transporter"/>
</dbReference>
<organism evidence="7 8">
    <name type="scientific">Ridgeia piscesae</name>
    <name type="common">Tubeworm</name>
    <dbReference type="NCBI Taxonomy" id="27915"/>
    <lineage>
        <taxon>Eukaryota</taxon>
        <taxon>Metazoa</taxon>
        <taxon>Spiralia</taxon>
        <taxon>Lophotrochozoa</taxon>
        <taxon>Annelida</taxon>
        <taxon>Polychaeta</taxon>
        <taxon>Sedentaria</taxon>
        <taxon>Canalipalpata</taxon>
        <taxon>Sabellida</taxon>
        <taxon>Siboglinidae</taxon>
        <taxon>Ridgeia</taxon>
    </lineage>
</organism>
<evidence type="ECO:0000256" key="5">
    <source>
        <dbReference type="SAM" id="Phobius"/>
    </source>
</evidence>
<keyword evidence="8" id="KW-1185">Reference proteome</keyword>
<feature type="transmembrane region" description="Helical" evidence="5">
    <location>
        <begin position="20"/>
        <end position="39"/>
    </location>
</feature>
<keyword evidence="4 5" id="KW-0472">Membrane</keyword>
<dbReference type="InterPro" id="IPR004853">
    <property type="entry name" value="Sugar_P_trans_dom"/>
</dbReference>
<dbReference type="Proteomes" id="UP001209878">
    <property type="component" value="Unassembled WGS sequence"/>
</dbReference>
<proteinExistence type="predicted"/>
<dbReference type="EMBL" id="JAODUO010000455">
    <property type="protein sequence ID" value="KAK2180166.1"/>
    <property type="molecule type" value="Genomic_DNA"/>
</dbReference>
<sequence length="366" mass="40431">MRPESRPDSPMESAVPKSSVKGVFIAFLYGLCSLSMALMNKAVLNTYSFNYPMLLVLCQMVFTVTLLEFLRLTNQITLPKFTLARSRSFLVPSIFYGIHSVLSLTALSGMNIPMYGVIKRCSPAVILLLGTFVLRKGLPSVQTCLSVGLITFGCLMAGYGDLSFHVKAYLYGGSSVFSQAIYLILIQKHAQNEEKLSAIETLHLNSWNILIALSVITVAIGNHHQHLVIFMNHGLLFKCIFLLVVMMGCLLNYLIFLCTTYNSALTTSITGTAKSIMQTAIGIFTFGGMSLNVYSVAGVTINLCGGMLYTHAKYRDRTAQVAARRRLGSKFDKLSVYDSEQNGVKKWLPPPGEEMLCQPHTVFRIV</sequence>
<evidence type="ECO:0000259" key="6">
    <source>
        <dbReference type="Pfam" id="PF03151"/>
    </source>
</evidence>
<dbReference type="PANTHER" id="PTHR11132">
    <property type="entry name" value="SOLUTE CARRIER FAMILY 35"/>
    <property type="match status" value="1"/>
</dbReference>
<feature type="domain" description="Sugar phosphate transporter" evidence="6">
    <location>
        <begin position="31"/>
        <end position="309"/>
    </location>
</feature>
<evidence type="ECO:0000256" key="3">
    <source>
        <dbReference type="ARBA" id="ARBA00022989"/>
    </source>
</evidence>
<dbReference type="Pfam" id="PF03151">
    <property type="entry name" value="TPT"/>
    <property type="match status" value="1"/>
</dbReference>
<protein>
    <recommendedName>
        <fullName evidence="6">Sugar phosphate transporter domain-containing protein</fullName>
    </recommendedName>
</protein>